<reference evidence="1 2" key="1">
    <citation type="submission" date="2015-12" db="EMBL/GenBank/DDBJ databases">
        <title>The genome of Folsomia candida.</title>
        <authorList>
            <person name="Faddeeva A."/>
            <person name="Derks M.F."/>
            <person name="Anvar Y."/>
            <person name="Smit S."/>
            <person name="Van Straalen N."/>
            <person name="Roelofs D."/>
        </authorList>
    </citation>
    <scope>NUCLEOTIDE SEQUENCE [LARGE SCALE GENOMIC DNA]</scope>
    <source>
        <strain evidence="1 2">VU population</strain>
        <tissue evidence="1">Whole body</tissue>
    </source>
</reference>
<protein>
    <submittedName>
        <fullName evidence="1">Uncharacterized protein</fullName>
    </submittedName>
</protein>
<evidence type="ECO:0000313" key="2">
    <source>
        <dbReference type="Proteomes" id="UP000198287"/>
    </source>
</evidence>
<organism evidence="1 2">
    <name type="scientific">Folsomia candida</name>
    <name type="common">Springtail</name>
    <dbReference type="NCBI Taxonomy" id="158441"/>
    <lineage>
        <taxon>Eukaryota</taxon>
        <taxon>Metazoa</taxon>
        <taxon>Ecdysozoa</taxon>
        <taxon>Arthropoda</taxon>
        <taxon>Hexapoda</taxon>
        <taxon>Collembola</taxon>
        <taxon>Entomobryomorpha</taxon>
        <taxon>Isotomoidea</taxon>
        <taxon>Isotomidae</taxon>
        <taxon>Proisotominae</taxon>
        <taxon>Folsomia</taxon>
    </lineage>
</organism>
<dbReference type="Proteomes" id="UP000198287">
    <property type="component" value="Unassembled WGS sequence"/>
</dbReference>
<keyword evidence="2" id="KW-1185">Reference proteome</keyword>
<name>A0A226D1E0_FOLCA</name>
<gene>
    <name evidence="1" type="ORF">Fcan01_25905</name>
</gene>
<comment type="caution">
    <text evidence="1">The sequence shown here is derived from an EMBL/GenBank/DDBJ whole genome shotgun (WGS) entry which is preliminary data.</text>
</comment>
<dbReference type="AlphaFoldDB" id="A0A226D1E0"/>
<dbReference type="EMBL" id="LNIX01000039">
    <property type="protein sequence ID" value="OXA39402.1"/>
    <property type="molecule type" value="Genomic_DNA"/>
</dbReference>
<proteinExistence type="predicted"/>
<evidence type="ECO:0000313" key="1">
    <source>
        <dbReference type="EMBL" id="OXA39402.1"/>
    </source>
</evidence>
<sequence length="174" mass="20051">MASAAKQFSKSLVPTTPSTPPVEPFSNLYFLILRNIINLGNFVGVTRMSWDTPNLATKITPSPCLYWKCVCAGGFYFLSRQSRPLLYRQLFSDQIMSYRRIPQLHHVRHLINERDDIASAQIFALRQDDSRLSKEILRRVAAGSENSTRYPTRYPLPNYPYPCGYPLPVTRYED</sequence>
<accession>A0A226D1E0</accession>